<feature type="transmembrane region" description="Helical" evidence="1">
    <location>
        <begin position="373"/>
        <end position="392"/>
    </location>
</feature>
<dbReference type="EMBL" id="KQ964264">
    <property type="protein sequence ID" value="KXJ87135.1"/>
    <property type="molecule type" value="Genomic_DNA"/>
</dbReference>
<dbReference type="OrthoDB" id="2224262at2759"/>
<keyword evidence="3" id="KW-1185">Reference proteome</keyword>
<sequence>MDRVWQAVSAMGRKPAVSIGAASTRISSSQPKLPGVFESQHRVAANGSDSPFPSEKFTAEDAEVEDAASVAPPKSRLNRYLDKVVHWSSSSLVFLLTTTSILAWALVGIEFADAPPWAICMSNVQAIVCYVYASLLIRQQLNGYEHDTRAVAILQSRLVSHSRMVKEALRSGRVNKPTTADEIEQIRARASALALTAATAEVAADSDKHWVARLAAGTHYCISRLADAISWFLGHIATVFGFVVCIFVWLGFGPYCSWSDQWQLYINSATSALLLLVFVVLANIRDRDASRTAQTFVALARTDVALESRLRDITGDALRNPVVTIPAPVVSRGQRAIFYYADLVGTLTGIVIMLLATAAWLASGPALGFSSNWWLLIGTYAGLMGMHDGFVLENMQTRLQSYVDRAAAEVHEGDEALLRDLGMLLPTEDGAAAAAGDVEA</sequence>
<dbReference type="STRING" id="196109.A0A136IQF2"/>
<keyword evidence="1" id="KW-0812">Transmembrane</keyword>
<organism evidence="2 3">
    <name type="scientific">Microdochium bolleyi</name>
    <dbReference type="NCBI Taxonomy" id="196109"/>
    <lineage>
        <taxon>Eukaryota</taxon>
        <taxon>Fungi</taxon>
        <taxon>Dikarya</taxon>
        <taxon>Ascomycota</taxon>
        <taxon>Pezizomycotina</taxon>
        <taxon>Sordariomycetes</taxon>
        <taxon>Xylariomycetidae</taxon>
        <taxon>Xylariales</taxon>
        <taxon>Microdochiaceae</taxon>
        <taxon>Microdochium</taxon>
    </lineage>
</organism>
<dbReference type="FunCoup" id="A0A136IQF2">
    <property type="interactions" value="228"/>
</dbReference>
<feature type="transmembrane region" description="Helical" evidence="1">
    <location>
        <begin position="264"/>
        <end position="284"/>
    </location>
</feature>
<feature type="transmembrane region" description="Helical" evidence="1">
    <location>
        <begin position="84"/>
        <end position="109"/>
    </location>
</feature>
<dbReference type="InParanoid" id="A0A136IQF2"/>
<evidence type="ECO:0000256" key="1">
    <source>
        <dbReference type="SAM" id="Phobius"/>
    </source>
</evidence>
<feature type="transmembrane region" description="Helical" evidence="1">
    <location>
        <begin position="337"/>
        <end position="361"/>
    </location>
</feature>
<dbReference type="Proteomes" id="UP000070501">
    <property type="component" value="Unassembled WGS sequence"/>
</dbReference>
<feature type="non-terminal residue" evidence="2">
    <location>
        <position position="440"/>
    </location>
</feature>
<evidence type="ECO:0000313" key="2">
    <source>
        <dbReference type="EMBL" id="KXJ87135.1"/>
    </source>
</evidence>
<dbReference type="GO" id="GO:0055085">
    <property type="term" value="P:transmembrane transport"/>
    <property type="evidence" value="ECO:0007669"/>
    <property type="project" value="InterPro"/>
</dbReference>
<dbReference type="AlphaFoldDB" id="A0A136IQF2"/>
<proteinExistence type="predicted"/>
<keyword evidence="1" id="KW-1133">Transmembrane helix</keyword>
<accession>A0A136IQF2</accession>
<evidence type="ECO:0008006" key="4">
    <source>
        <dbReference type="Google" id="ProtNLM"/>
    </source>
</evidence>
<dbReference type="InterPro" id="IPR007251">
    <property type="entry name" value="Iron_permease_Fet4"/>
</dbReference>
<evidence type="ECO:0000313" key="3">
    <source>
        <dbReference type="Proteomes" id="UP000070501"/>
    </source>
</evidence>
<keyword evidence="1" id="KW-0472">Membrane</keyword>
<gene>
    <name evidence="2" type="ORF">Micbo1qcDRAFT_167850</name>
</gene>
<dbReference type="Pfam" id="PF04120">
    <property type="entry name" value="Iron_permease"/>
    <property type="match status" value="1"/>
</dbReference>
<protein>
    <recommendedName>
        <fullName evidence="4">Low affinity iron permease-domain-containing protein</fullName>
    </recommendedName>
</protein>
<name>A0A136IQF2_9PEZI</name>
<feature type="transmembrane region" description="Helical" evidence="1">
    <location>
        <begin position="232"/>
        <end position="252"/>
    </location>
</feature>
<reference evidence="3" key="1">
    <citation type="submission" date="2016-02" db="EMBL/GenBank/DDBJ databases">
        <title>Draft genome sequence of Microdochium bolleyi, a fungal endophyte of beachgrass.</title>
        <authorList>
            <consortium name="DOE Joint Genome Institute"/>
            <person name="David A.S."/>
            <person name="May G."/>
            <person name="Haridas S."/>
            <person name="Lim J."/>
            <person name="Wang M."/>
            <person name="Labutti K."/>
            <person name="Lipzen A."/>
            <person name="Barry K."/>
            <person name="Grigoriev I.V."/>
        </authorList>
    </citation>
    <scope>NUCLEOTIDE SEQUENCE [LARGE SCALE GENOMIC DNA]</scope>
    <source>
        <strain evidence="3">J235TASD1</strain>
    </source>
</reference>
<feature type="transmembrane region" description="Helical" evidence="1">
    <location>
        <begin position="115"/>
        <end position="137"/>
    </location>
</feature>